<dbReference type="STRING" id="675635.Psed_5109"/>
<evidence type="ECO:0000313" key="4">
    <source>
        <dbReference type="Proteomes" id="UP000007809"/>
    </source>
</evidence>
<feature type="domain" description="Restriction endonuclease type II-like" evidence="2">
    <location>
        <begin position="196"/>
        <end position="284"/>
    </location>
</feature>
<keyword evidence="4" id="KW-1185">Reference proteome</keyword>
<dbReference type="EMBL" id="CP002593">
    <property type="protein sequence ID" value="AEA27246.1"/>
    <property type="molecule type" value="Genomic_DNA"/>
</dbReference>
<gene>
    <name evidence="3" type="ordered locus">Psed_5109</name>
</gene>
<proteinExistence type="predicted"/>
<accession>F4CQ50</accession>
<dbReference type="InterPro" id="IPR011335">
    <property type="entry name" value="Restrct_endonuc-II-like"/>
</dbReference>
<sequence>MPIDDLLRRQGGLVSVAQARENGVAPRTLQQRARSAGWARLHPGVYLAAGHRLTDEVRVRAAWLWAGPEAAVSGPAAAYWLGMLPSAPDPVELTVPARTKPRAQPGVRIRRRDLSHLDRIGQRDIWLTGAALTVLDTAVTLPDGAAFLDRALQRHISFAALHHAHCRAIGRRGSPRAGKLLTAAADRAGSVAERLLVRLLREAGMRGWRVDHPFQEFRIDIAFPAHRLAIEVDGWAWHVDPARFRADRRKGNALVTQGWTLLRFTWHDLTTDPQAVLATIHAALARAA</sequence>
<protein>
    <recommendedName>
        <fullName evidence="5">DUF559 domain-containing protein</fullName>
    </recommendedName>
</protein>
<evidence type="ECO:0008006" key="5">
    <source>
        <dbReference type="Google" id="ProtNLM"/>
    </source>
</evidence>
<dbReference type="InterPro" id="IPR049468">
    <property type="entry name" value="Restrct_endonuc-II-like_dom"/>
</dbReference>
<evidence type="ECO:0000259" key="2">
    <source>
        <dbReference type="Pfam" id="PF18741"/>
    </source>
</evidence>
<dbReference type="eggNOG" id="COG2852">
    <property type="taxonomic scope" value="Bacteria"/>
</dbReference>
<name>F4CQ50_PSEUX</name>
<evidence type="ECO:0000313" key="3">
    <source>
        <dbReference type="EMBL" id="AEA27246.1"/>
    </source>
</evidence>
<dbReference type="AlphaFoldDB" id="F4CQ50"/>
<dbReference type="SUPFAM" id="SSF52980">
    <property type="entry name" value="Restriction endonuclease-like"/>
    <property type="match status" value="1"/>
</dbReference>
<dbReference type="Proteomes" id="UP000007809">
    <property type="component" value="Chromosome"/>
</dbReference>
<feature type="domain" description="AbiEi antitoxin N-terminal" evidence="1">
    <location>
        <begin position="3"/>
        <end position="47"/>
    </location>
</feature>
<organism evidence="3 4">
    <name type="scientific">Pseudonocardia dioxanivorans (strain ATCC 55486 / DSM 44775 / JCM 13855 / CB1190)</name>
    <dbReference type="NCBI Taxonomy" id="675635"/>
    <lineage>
        <taxon>Bacteria</taxon>
        <taxon>Bacillati</taxon>
        <taxon>Actinomycetota</taxon>
        <taxon>Actinomycetes</taxon>
        <taxon>Pseudonocardiales</taxon>
        <taxon>Pseudonocardiaceae</taxon>
        <taxon>Pseudonocardia</taxon>
    </lineage>
</organism>
<dbReference type="OrthoDB" id="5243722at2"/>
<dbReference type="RefSeq" id="WP_013677152.1">
    <property type="nucleotide sequence ID" value="NC_015312.1"/>
</dbReference>
<dbReference type="eggNOG" id="COG5340">
    <property type="taxonomic scope" value="Bacteria"/>
</dbReference>
<dbReference type="Pfam" id="PF18741">
    <property type="entry name" value="MTES_1575"/>
    <property type="match status" value="1"/>
</dbReference>
<dbReference type="Gene3D" id="3.40.960.10">
    <property type="entry name" value="VSR Endonuclease"/>
    <property type="match status" value="1"/>
</dbReference>
<dbReference type="HOGENOM" id="CLU_052626_3_2_11"/>
<evidence type="ECO:0000259" key="1">
    <source>
        <dbReference type="Pfam" id="PF13338"/>
    </source>
</evidence>
<reference evidence="3 4" key="1">
    <citation type="journal article" date="2011" name="J. Bacteriol.">
        <title>Genome sequence of the 1,4-dioxane-degrading Pseudonocardia dioxanivorans strain CB1190.</title>
        <authorList>
            <person name="Sales C.M."/>
            <person name="Mahendra S."/>
            <person name="Grostern A."/>
            <person name="Parales R.E."/>
            <person name="Goodwin L.A."/>
            <person name="Woyke T."/>
            <person name="Nolan M."/>
            <person name="Lapidus A."/>
            <person name="Chertkov O."/>
            <person name="Ovchinnikova G."/>
            <person name="Sczyrba A."/>
            <person name="Alvarez-Cohen L."/>
        </authorList>
    </citation>
    <scope>NUCLEOTIDE SEQUENCE [LARGE SCALE GENOMIC DNA]</scope>
    <source>
        <strain evidence="4">ATCC 55486 / DSM 44775 / JCM 13855 / CB1190</strain>
    </source>
</reference>
<dbReference type="InterPro" id="IPR025159">
    <property type="entry name" value="AbiEi_N"/>
</dbReference>
<dbReference type="Pfam" id="PF13338">
    <property type="entry name" value="AbiEi_4"/>
    <property type="match status" value="1"/>
</dbReference>
<dbReference type="KEGG" id="pdx:Psed_5109"/>